<sequence>MDALYQYLADLRSESDTMENYLAALRSRLAGLRSEREHREQLANLASSSTSDELLPRLSLPTLRFSIGSYSTNVDDFMNNRLRQVEALQELTCPICRENYDETVHAATQAVYVDICGHQFGRGYIETAAWFTLTSASAGLYFSSIDTGDRAARRPQILQFIRESGVHGGSPGSSPTTATRTLPSQIESTIDLKLELPDALFPESPK</sequence>
<protein>
    <submittedName>
        <fullName evidence="1">Uncharacterized protein</fullName>
    </submittedName>
</protein>
<name>A0A6A6DMP3_9PEZI</name>
<reference evidence="1" key="1">
    <citation type="journal article" date="2020" name="Stud. Mycol.">
        <title>101 Dothideomycetes genomes: a test case for predicting lifestyles and emergence of pathogens.</title>
        <authorList>
            <person name="Haridas S."/>
            <person name="Albert R."/>
            <person name="Binder M."/>
            <person name="Bloem J."/>
            <person name="Labutti K."/>
            <person name="Salamov A."/>
            <person name="Andreopoulos B."/>
            <person name="Baker S."/>
            <person name="Barry K."/>
            <person name="Bills G."/>
            <person name="Bluhm B."/>
            <person name="Cannon C."/>
            <person name="Castanera R."/>
            <person name="Culley D."/>
            <person name="Daum C."/>
            <person name="Ezra D."/>
            <person name="Gonzalez J."/>
            <person name="Henrissat B."/>
            <person name="Kuo A."/>
            <person name="Liang C."/>
            <person name="Lipzen A."/>
            <person name="Lutzoni F."/>
            <person name="Magnuson J."/>
            <person name="Mondo S."/>
            <person name="Nolan M."/>
            <person name="Ohm R."/>
            <person name="Pangilinan J."/>
            <person name="Park H.-J."/>
            <person name="Ramirez L."/>
            <person name="Alfaro M."/>
            <person name="Sun H."/>
            <person name="Tritt A."/>
            <person name="Yoshinaga Y."/>
            <person name="Zwiers L.-H."/>
            <person name="Turgeon B."/>
            <person name="Goodwin S."/>
            <person name="Spatafora J."/>
            <person name="Crous P."/>
            <person name="Grigoriev I."/>
        </authorList>
    </citation>
    <scope>NUCLEOTIDE SEQUENCE</scope>
    <source>
        <strain evidence="1">CBS 207.26</strain>
    </source>
</reference>
<keyword evidence="2" id="KW-1185">Reference proteome</keyword>
<gene>
    <name evidence="1" type="ORF">K469DRAFT_693420</name>
</gene>
<evidence type="ECO:0000313" key="1">
    <source>
        <dbReference type="EMBL" id="KAF2180263.1"/>
    </source>
</evidence>
<dbReference type="SUPFAM" id="SSF57850">
    <property type="entry name" value="RING/U-box"/>
    <property type="match status" value="1"/>
</dbReference>
<organism evidence="1 2">
    <name type="scientific">Zopfia rhizophila CBS 207.26</name>
    <dbReference type="NCBI Taxonomy" id="1314779"/>
    <lineage>
        <taxon>Eukaryota</taxon>
        <taxon>Fungi</taxon>
        <taxon>Dikarya</taxon>
        <taxon>Ascomycota</taxon>
        <taxon>Pezizomycotina</taxon>
        <taxon>Dothideomycetes</taxon>
        <taxon>Dothideomycetes incertae sedis</taxon>
        <taxon>Zopfiaceae</taxon>
        <taxon>Zopfia</taxon>
    </lineage>
</organism>
<evidence type="ECO:0000313" key="2">
    <source>
        <dbReference type="Proteomes" id="UP000800200"/>
    </source>
</evidence>
<dbReference type="EMBL" id="ML994659">
    <property type="protein sequence ID" value="KAF2180263.1"/>
    <property type="molecule type" value="Genomic_DNA"/>
</dbReference>
<dbReference type="AlphaFoldDB" id="A0A6A6DMP3"/>
<dbReference type="Proteomes" id="UP000800200">
    <property type="component" value="Unassembled WGS sequence"/>
</dbReference>
<proteinExistence type="predicted"/>
<accession>A0A6A6DMP3</accession>